<dbReference type="Proteomes" id="UP001565471">
    <property type="component" value="Unassembled WGS sequence"/>
</dbReference>
<organism evidence="4 6">
    <name type="scientific">Bradyrhizobium elkanii</name>
    <dbReference type="NCBI Taxonomy" id="29448"/>
    <lineage>
        <taxon>Bacteria</taxon>
        <taxon>Pseudomonadati</taxon>
        <taxon>Pseudomonadota</taxon>
        <taxon>Alphaproteobacteria</taxon>
        <taxon>Hyphomicrobiales</taxon>
        <taxon>Nitrobacteraceae</taxon>
        <taxon>Bradyrhizobium</taxon>
    </lineage>
</organism>
<dbReference type="InterPro" id="IPR051257">
    <property type="entry name" value="Diverse_CBS-Domain"/>
</dbReference>
<evidence type="ECO:0000259" key="3">
    <source>
        <dbReference type="PROSITE" id="PS51371"/>
    </source>
</evidence>
<reference evidence="4" key="1">
    <citation type="submission" date="2021-02" db="EMBL/GenBank/DDBJ databases">
        <title>Genomic Encyclopedia of Type Strains, Phase IV (KMG-V): Genome sequencing to study the core and pangenomes of soil and plant-associated prokaryotes.</title>
        <authorList>
            <person name="Whitman W."/>
        </authorList>
    </citation>
    <scope>NUCLEOTIDE SEQUENCE</scope>
    <source>
        <strain evidence="4">USDA 406</strain>
    </source>
</reference>
<accession>A0A1E3EU83</accession>
<evidence type="ECO:0000313" key="5">
    <source>
        <dbReference type="EMBL" id="MEY9320710.1"/>
    </source>
</evidence>
<dbReference type="InterPro" id="IPR000644">
    <property type="entry name" value="CBS_dom"/>
</dbReference>
<comment type="caution">
    <text evidence="4">The sequence shown here is derived from an EMBL/GenBank/DDBJ whole genome shotgun (WGS) entry which is preliminary data.</text>
</comment>
<keyword evidence="1 2" id="KW-0129">CBS domain</keyword>
<proteinExistence type="predicted"/>
<evidence type="ECO:0000256" key="2">
    <source>
        <dbReference type="PROSITE-ProRule" id="PRU00703"/>
    </source>
</evidence>
<dbReference type="SUPFAM" id="SSF54631">
    <property type="entry name" value="CBS-domain pair"/>
    <property type="match status" value="1"/>
</dbReference>
<evidence type="ECO:0000313" key="6">
    <source>
        <dbReference type="Proteomes" id="UP000673383"/>
    </source>
</evidence>
<gene>
    <name evidence="5" type="ORF">ABIF29_007509</name>
    <name evidence="4" type="ORF">JOH49_003653</name>
</gene>
<dbReference type="EMBL" id="JAFICZ010000001">
    <property type="protein sequence ID" value="MBP1293900.1"/>
    <property type="molecule type" value="Genomic_DNA"/>
</dbReference>
<dbReference type="PROSITE" id="PS51371">
    <property type="entry name" value="CBS"/>
    <property type="match status" value="2"/>
</dbReference>
<keyword evidence="7" id="KW-1185">Reference proteome</keyword>
<dbReference type="Gene3D" id="3.10.580.10">
    <property type="entry name" value="CBS-domain"/>
    <property type="match status" value="1"/>
</dbReference>
<dbReference type="OrthoDB" id="9783590at2"/>
<dbReference type="InterPro" id="IPR046342">
    <property type="entry name" value="CBS_dom_sf"/>
</dbReference>
<dbReference type="PANTHER" id="PTHR43080:SF26">
    <property type="entry name" value="REGULATORY PROTEIN"/>
    <property type="match status" value="1"/>
</dbReference>
<dbReference type="Pfam" id="PF00571">
    <property type="entry name" value="CBS"/>
    <property type="match status" value="2"/>
</dbReference>
<dbReference type="SMART" id="SM00116">
    <property type="entry name" value="CBS"/>
    <property type="match status" value="2"/>
</dbReference>
<sequence length="153" mass="16984">MLALDVMLTSFATIKPGAPLLDAVRLLLETGQRGLPVLDGSGALIGVISEGDFLHRRELGVHWPEGFWLEWLLSREEGRLVRERTRALSVDAVMSRKPVCVDECATVDEIVVEMDKHQISQVMVLRDTRVVGIVGRVQLITALERILTRSEGS</sequence>
<dbReference type="PANTHER" id="PTHR43080">
    <property type="entry name" value="CBS DOMAIN-CONTAINING PROTEIN CBSX3, MITOCHONDRIAL"/>
    <property type="match status" value="1"/>
</dbReference>
<feature type="domain" description="CBS" evidence="3">
    <location>
        <begin position="94"/>
        <end position="151"/>
    </location>
</feature>
<dbReference type="EMBL" id="JBGBZA010000002">
    <property type="protein sequence ID" value="MEY9320710.1"/>
    <property type="molecule type" value="Genomic_DNA"/>
</dbReference>
<dbReference type="AlphaFoldDB" id="A0A1E3EU83"/>
<name>A0A1E3EU83_BRAEL</name>
<evidence type="ECO:0000256" key="1">
    <source>
        <dbReference type="ARBA" id="ARBA00023122"/>
    </source>
</evidence>
<reference evidence="5 7" key="2">
    <citation type="submission" date="2024-07" db="EMBL/GenBank/DDBJ databases">
        <title>Genomic Encyclopedia of Type Strains, Phase V (KMG-V): Genome sequencing to study the core and pangenomes of soil and plant-associated prokaryotes.</title>
        <authorList>
            <person name="Whitman W."/>
        </authorList>
    </citation>
    <scope>NUCLEOTIDE SEQUENCE [LARGE SCALE GENOMIC DNA]</scope>
    <source>
        <strain evidence="5 7">USDA 415</strain>
    </source>
</reference>
<dbReference type="Proteomes" id="UP000673383">
    <property type="component" value="Unassembled WGS sequence"/>
</dbReference>
<feature type="domain" description="CBS" evidence="3">
    <location>
        <begin position="7"/>
        <end position="65"/>
    </location>
</feature>
<protein>
    <submittedName>
        <fullName evidence="4">CBS domain-containing protein</fullName>
    </submittedName>
</protein>
<dbReference type="RefSeq" id="WP_018268691.1">
    <property type="nucleotide sequence ID" value="NZ_CP126004.1"/>
</dbReference>
<evidence type="ECO:0000313" key="7">
    <source>
        <dbReference type="Proteomes" id="UP001565471"/>
    </source>
</evidence>
<dbReference type="GeneID" id="92951499"/>
<evidence type="ECO:0000313" key="4">
    <source>
        <dbReference type="EMBL" id="MBP1293900.1"/>
    </source>
</evidence>